<evidence type="ECO:0000313" key="1">
    <source>
        <dbReference type="EMBL" id="QIB26861.1"/>
    </source>
</evidence>
<protein>
    <submittedName>
        <fullName evidence="1">Uncharacterized protein</fullName>
    </submittedName>
</protein>
<accession>A0A6P1YCD2</accession>
<dbReference type="AlphaFoldDB" id="A0A6P1YCD2"/>
<name>A0A6P1YCD2_9FIRM</name>
<dbReference type="EMBL" id="CP048617">
    <property type="protein sequence ID" value="QIB26861.1"/>
    <property type="molecule type" value="Genomic_DNA"/>
</dbReference>
<proteinExistence type="predicted"/>
<dbReference type="Proteomes" id="UP000464452">
    <property type="component" value="Chromosome"/>
</dbReference>
<organism evidence="1 2">
    <name type="scientific">Caloranaerobacter azorensis</name>
    <dbReference type="NCBI Taxonomy" id="116090"/>
    <lineage>
        <taxon>Bacteria</taxon>
        <taxon>Bacillati</taxon>
        <taxon>Bacillota</taxon>
        <taxon>Tissierellia</taxon>
        <taxon>Tissierellales</taxon>
        <taxon>Thermohalobacteraceae</taxon>
        <taxon>Caloranaerobacter</taxon>
    </lineage>
</organism>
<sequence>MYGHFDCFLFETIIFCQFVSENIYNEIIDKFGMGGKIISVNKLVYVVDRIIRRKSSRGD</sequence>
<reference evidence="1 2" key="1">
    <citation type="submission" date="2020-02" db="EMBL/GenBank/DDBJ databases">
        <title>Thermophilic hydrogen producing bacteria, Caloranaerobacter azorensis.</title>
        <authorList>
            <person name="Baek K."/>
        </authorList>
    </citation>
    <scope>NUCLEOTIDE SEQUENCE [LARGE SCALE GENOMIC DNA]</scope>
    <source>
        <strain evidence="1 2">T3-1</strain>
    </source>
</reference>
<dbReference type="KEGG" id="cazo:G3A45_05880"/>
<gene>
    <name evidence="1" type="ORF">G3A45_05880</name>
</gene>
<evidence type="ECO:0000313" key="2">
    <source>
        <dbReference type="Proteomes" id="UP000464452"/>
    </source>
</evidence>